<evidence type="ECO:0000313" key="4">
    <source>
        <dbReference type="Proteomes" id="UP001515480"/>
    </source>
</evidence>
<evidence type="ECO:0000313" key="2">
    <source>
        <dbReference type="EMBL" id="KAL1524525.1"/>
    </source>
</evidence>
<keyword evidence="4" id="KW-1185">Reference proteome</keyword>
<dbReference type="PROSITE" id="PS50086">
    <property type="entry name" value="TBC_RABGAP"/>
    <property type="match status" value="1"/>
</dbReference>
<dbReference type="InterPro" id="IPR042507">
    <property type="entry name" value="TBC1D19"/>
</dbReference>
<accession>A0AB34JSJ2</accession>
<dbReference type="InterPro" id="IPR000195">
    <property type="entry name" value="Rab-GAP-TBC_dom"/>
</dbReference>
<evidence type="ECO:0000313" key="3">
    <source>
        <dbReference type="EMBL" id="KAL1524535.1"/>
    </source>
</evidence>
<protein>
    <recommendedName>
        <fullName evidence="1">Rab-GAP TBC domain-containing protein</fullName>
    </recommendedName>
</protein>
<dbReference type="Gene3D" id="1.10.472.80">
    <property type="entry name" value="Ypt/Rab-GAP domain of gyp1p, domain 3"/>
    <property type="match status" value="1"/>
</dbReference>
<reference evidence="2 4" key="1">
    <citation type="journal article" date="2024" name="Science">
        <title>Giant polyketide synthase enzymes in the biosynthesis of giant marine polyether toxins.</title>
        <authorList>
            <person name="Fallon T.R."/>
            <person name="Shende V.V."/>
            <person name="Wierzbicki I.H."/>
            <person name="Pendleton A.L."/>
            <person name="Watervoot N.F."/>
            <person name="Auber R.P."/>
            <person name="Gonzalez D.J."/>
            <person name="Wisecaver J.H."/>
            <person name="Moore B.S."/>
        </authorList>
    </citation>
    <scope>NUCLEOTIDE SEQUENCE [LARGE SCALE GENOMIC DNA]</scope>
    <source>
        <strain evidence="2 4">12B1</strain>
    </source>
</reference>
<dbReference type="Pfam" id="PF00566">
    <property type="entry name" value="RabGAP-TBC"/>
    <property type="match status" value="1"/>
</dbReference>
<organism evidence="2 4">
    <name type="scientific">Prymnesium parvum</name>
    <name type="common">Toxic golden alga</name>
    <dbReference type="NCBI Taxonomy" id="97485"/>
    <lineage>
        <taxon>Eukaryota</taxon>
        <taxon>Haptista</taxon>
        <taxon>Haptophyta</taxon>
        <taxon>Prymnesiophyceae</taxon>
        <taxon>Prymnesiales</taxon>
        <taxon>Prymnesiaceae</taxon>
        <taxon>Prymnesium</taxon>
    </lineage>
</organism>
<dbReference type="EMBL" id="JBGBPQ010000005">
    <property type="protein sequence ID" value="KAL1524535.1"/>
    <property type="molecule type" value="Genomic_DNA"/>
</dbReference>
<dbReference type="AlphaFoldDB" id="A0AB34JSJ2"/>
<proteinExistence type="predicted"/>
<dbReference type="SUPFAM" id="SSF47923">
    <property type="entry name" value="Ypt/Rab-GAP domain of gyp1p"/>
    <property type="match status" value="1"/>
</dbReference>
<dbReference type="PANTHER" id="PTHR16110:SF1">
    <property type="entry name" value="TBC1 DOMAIN FAMILY MEMBER 19"/>
    <property type="match status" value="1"/>
</dbReference>
<comment type="caution">
    <text evidence="2">The sequence shown here is derived from an EMBL/GenBank/DDBJ whole genome shotgun (WGS) entry which is preliminary data.</text>
</comment>
<name>A0AB34JSJ2_PRYPA</name>
<evidence type="ECO:0000259" key="1">
    <source>
        <dbReference type="PROSITE" id="PS50086"/>
    </source>
</evidence>
<dbReference type="EMBL" id="JBGBPQ010000005">
    <property type="protein sequence ID" value="KAL1524525.1"/>
    <property type="molecule type" value="Genomic_DNA"/>
</dbReference>
<dbReference type="InterPro" id="IPR035969">
    <property type="entry name" value="Rab-GAP_TBC_sf"/>
</dbReference>
<gene>
    <name evidence="2" type="ORF">AB1Y20_019418</name>
    <name evidence="3" type="ORF">AB1Y20_019427</name>
</gene>
<feature type="domain" description="Rab-GAP TBC" evidence="1">
    <location>
        <begin position="244"/>
        <end position="459"/>
    </location>
</feature>
<dbReference type="Proteomes" id="UP001515480">
    <property type="component" value="Unassembled WGS sequence"/>
</dbReference>
<dbReference type="PANTHER" id="PTHR16110">
    <property type="entry name" value="TBC1 DOMAIN FAMILY MEMBER 19"/>
    <property type="match status" value="1"/>
</dbReference>
<sequence>MLTRPSDRHCSQVKRTVKEELLKPRYRDAAVDSVIEEVLSTQGLEAQIRNSIYLQNLHERSRTGGACGLASDHAADASSAGGGGTEVRRSSLRAVNDELDAVVELRLRWGRMLLQNLRKLCEEASQPLMRTRATAESEKWRSKRMPQKCSFLYEASDLVDAVAQPHSNGSEEVRLPAWGISPIRVRTPTLQQLRARFADLALQERQTGVDDELRGWFDDERIEEGQRILANGYTPLLEKYATRGVPSGLRARVWLGLLHLQLGEREYSHFSDLQSEVTRVLLLTDELQKRDAAAPHLEDQYFVFVAMVEEILLCFSRDSQVYQLSKHPQHSTLVARGRDGRHVPFPPSGVPPFRGQSQYAFPLCFVYAQPQQLYYVYRALWMRFWSKLHSFSSRPRTLLTLCLLFEELMQDNLTDVCTHLMHLDVHPTAIALPWIISGFAAVLPADQTLLLWDRVLGFDALELLPVLAVAIFSYRTKWILQATNAERVQRIMSNLSSLKVVPLLQTFLGDAESLTSRQKN</sequence>